<dbReference type="AlphaFoldDB" id="A0A077PCU7"/>
<gene>
    <name evidence="1" type="ORF">XBO1_320001</name>
</gene>
<evidence type="ECO:0000313" key="1">
    <source>
        <dbReference type="EMBL" id="CDH07526.1"/>
    </source>
</evidence>
<name>A0A077PCU7_XENBV</name>
<reference evidence="1" key="1">
    <citation type="submission" date="2013-07" db="EMBL/GenBank/DDBJ databases">
        <title>Sub-species coevolution in mutualistic symbiosis.</title>
        <authorList>
            <person name="Murfin K."/>
            <person name="Klassen J."/>
            <person name="Lee M."/>
            <person name="Forst S."/>
            <person name="Stock P."/>
            <person name="Goodrich-Blair H."/>
        </authorList>
    </citation>
    <scope>NUCLEOTIDE SEQUENCE [LARGE SCALE GENOMIC DNA]</scope>
    <source>
        <strain evidence="1">Oregonense</strain>
    </source>
</reference>
<sequence length="48" mass="5399">MIFIYFIIGAEISTILLSAYNSPLDAISVIVLIIPDTEALFDNFNLFF</sequence>
<dbReference type="Proteomes" id="UP000028483">
    <property type="component" value="Unassembled WGS sequence"/>
</dbReference>
<comment type="caution">
    <text evidence="1">The sequence shown here is derived from an EMBL/GenBank/DDBJ whole genome shotgun (WGS) entry which is preliminary data.</text>
</comment>
<organism evidence="1">
    <name type="scientific">Xenorhabdus bovienii str. oregonense</name>
    <dbReference type="NCBI Taxonomy" id="1398202"/>
    <lineage>
        <taxon>Bacteria</taxon>
        <taxon>Pseudomonadati</taxon>
        <taxon>Pseudomonadota</taxon>
        <taxon>Gammaproteobacteria</taxon>
        <taxon>Enterobacterales</taxon>
        <taxon>Morganellaceae</taxon>
        <taxon>Xenorhabdus</taxon>
    </lineage>
</organism>
<proteinExistence type="predicted"/>
<dbReference type="HOGENOM" id="CLU_3159462_0_0_6"/>
<accession>A0A077PCU7</accession>
<dbReference type="EMBL" id="CBSX010000196">
    <property type="protein sequence ID" value="CDH07526.1"/>
    <property type="molecule type" value="Genomic_DNA"/>
</dbReference>
<protein>
    <submittedName>
        <fullName evidence="1">Uncharacterized protein</fullName>
    </submittedName>
</protein>